<feature type="compositionally biased region" description="Basic and acidic residues" evidence="1">
    <location>
        <begin position="36"/>
        <end position="50"/>
    </location>
</feature>
<feature type="region of interest" description="Disordered" evidence="1">
    <location>
        <begin position="20"/>
        <end position="80"/>
    </location>
</feature>
<evidence type="ECO:0000313" key="3">
    <source>
        <dbReference type="Proteomes" id="UP000187323"/>
    </source>
</evidence>
<sequence>MYIIGVTADLVTREIATETKSNVSEVKENSATSNLDKQEEIAITNKKENNDNAAVKTKNESNLEKKDVTTVNRKKIPKKK</sequence>
<dbReference type="EMBL" id="MPTO01000019">
    <property type="protein sequence ID" value="OME16562.1"/>
    <property type="molecule type" value="Genomic_DNA"/>
</dbReference>
<dbReference type="RefSeq" id="WP_076136683.1">
    <property type="nucleotide sequence ID" value="NZ_MPTO01000019.1"/>
</dbReference>
<reference evidence="2 3" key="1">
    <citation type="submission" date="2016-10" db="EMBL/GenBank/DDBJ databases">
        <title>Paenibacillus species isolates.</title>
        <authorList>
            <person name="Beno S.M."/>
        </authorList>
    </citation>
    <scope>NUCLEOTIDE SEQUENCE [LARGE SCALE GENOMIC DNA]</scope>
    <source>
        <strain evidence="2 3">FSL H7-0918</strain>
    </source>
</reference>
<accession>A0AB36J8P6</accession>
<protein>
    <submittedName>
        <fullName evidence="2">Uncharacterized protein</fullName>
    </submittedName>
</protein>
<proteinExistence type="predicted"/>
<name>A0AB36J8P6_9BACL</name>
<gene>
    <name evidence="2" type="ORF">BSK47_20085</name>
</gene>
<dbReference type="Proteomes" id="UP000187323">
    <property type="component" value="Unassembled WGS sequence"/>
</dbReference>
<comment type="caution">
    <text evidence="2">The sequence shown here is derived from an EMBL/GenBank/DDBJ whole genome shotgun (WGS) entry which is preliminary data.</text>
</comment>
<feature type="compositionally biased region" description="Polar residues" evidence="1">
    <location>
        <begin position="20"/>
        <end position="35"/>
    </location>
</feature>
<evidence type="ECO:0000256" key="1">
    <source>
        <dbReference type="SAM" id="MobiDB-lite"/>
    </source>
</evidence>
<evidence type="ECO:0000313" key="2">
    <source>
        <dbReference type="EMBL" id="OME16562.1"/>
    </source>
</evidence>
<feature type="compositionally biased region" description="Basic and acidic residues" evidence="1">
    <location>
        <begin position="57"/>
        <end position="68"/>
    </location>
</feature>
<dbReference type="AlphaFoldDB" id="A0AB36J8P6"/>
<organism evidence="2 3">
    <name type="scientific">Paenibacillus odorifer</name>
    <dbReference type="NCBI Taxonomy" id="189426"/>
    <lineage>
        <taxon>Bacteria</taxon>
        <taxon>Bacillati</taxon>
        <taxon>Bacillota</taxon>
        <taxon>Bacilli</taxon>
        <taxon>Bacillales</taxon>
        <taxon>Paenibacillaceae</taxon>
        <taxon>Paenibacillus</taxon>
    </lineage>
</organism>